<keyword evidence="4 9" id="KW-0488">Methylation</keyword>
<evidence type="ECO:0000256" key="3">
    <source>
        <dbReference type="ARBA" id="ARBA00022475"/>
    </source>
</evidence>
<keyword evidence="5 9" id="KW-0997">Cell inner membrane</keyword>
<dbReference type="NCBIfam" id="TIGR01707">
    <property type="entry name" value="gspI"/>
    <property type="match status" value="1"/>
</dbReference>
<keyword evidence="7 9" id="KW-1133">Transmembrane helix</keyword>
<gene>
    <name evidence="11" type="primary">gspI</name>
    <name evidence="11" type="ORF">H4F99_12745</name>
</gene>
<keyword evidence="6 9" id="KW-0812">Transmembrane</keyword>
<dbReference type="PANTHER" id="PTHR38779:SF2">
    <property type="entry name" value="TYPE II SECRETION SYSTEM PROTEIN I-RELATED"/>
    <property type="match status" value="1"/>
</dbReference>
<reference evidence="11 12" key="1">
    <citation type="submission" date="2020-07" db="EMBL/GenBank/DDBJ databases">
        <authorList>
            <person name="Xu S."/>
            <person name="Li A."/>
        </authorList>
    </citation>
    <scope>NUCLEOTIDE SEQUENCE [LARGE SCALE GENOMIC DNA]</scope>
    <source>
        <strain evidence="11 12">SG-8</strain>
    </source>
</reference>
<keyword evidence="8 9" id="KW-0472">Membrane</keyword>
<evidence type="ECO:0000313" key="11">
    <source>
        <dbReference type="EMBL" id="MBB1089346.1"/>
    </source>
</evidence>
<dbReference type="AlphaFoldDB" id="A0A7W3U5K5"/>
<dbReference type="Pfam" id="PF02501">
    <property type="entry name" value="T2SSI"/>
    <property type="match status" value="1"/>
</dbReference>
<protein>
    <recommendedName>
        <fullName evidence="9">Type II secretion system protein I</fullName>
        <shortName evidence="9">T2SS minor pseudopilin I</shortName>
    </recommendedName>
</protein>
<feature type="domain" description="Type II secretion system protein GspI C-terminal" evidence="10">
    <location>
        <begin position="46"/>
        <end position="117"/>
    </location>
</feature>
<dbReference type="RefSeq" id="WP_182670126.1">
    <property type="nucleotide sequence ID" value="NZ_JACHTE010000009.1"/>
</dbReference>
<evidence type="ECO:0000256" key="6">
    <source>
        <dbReference type="ARBA" id="ARBA00022692"/>
    </source>
</evidence>
<comment type="caution">
    <text evidence="11">The sequence shown here is derived from an EMBL/GenBank/DDBJ whole genome shotgun (WGS) entry which is preliminary data.</text>
</comment>
<dbReference type="PANTHER" id="PTHR38779">
    <property type="entry name" value="TYPE II SECRETION SYSTEM PROTEIN I-RELATED"/>
    <property type="match status" value="1"/>
</dbReference>
<name>A0A7W3U5K5_9GAMM</name>
<evidence type="ECO:0000256" key="8">
    <source>
        <dbReference type="ARBA" id="ARBA00023136"/>
    </source>
</evidence>
<sequence>MRPAVDAPPRGFSLLEVLVALAVFGLVVLGLLNLGGESSRAALIAEERVLAGIVAENRAIEALLADATELQAMAAATTGVERMGDRDWHWRRRLGPAEGGLLRVDVDVTSPGSGQVIAERHLLRPAP</sequence>
<dbReference type="PROSITE" id="PS00409">
    <property type="entry name" value="PROKAR_NTER_METHYL"/>
    <property type="match status" value="1"/>
</dbReference>
<comment type="subcellular location">
    <subcellularLocation>
        <location evidence="1 9">Cell inner membrane</location>
        <topology evidence="1 9">Single-pass membrane protein</topology>
    </subcellularLocation>
</comment>
<dbReference type="NCBIfam" id="TIGR02532">
    <property type="entry name" value="IV_pilin_GFxxxE"/>
    <property type="match status" value="1"/>
</dbReference>
<proteinExistence type="inferred from homology"/>
<evidence type="ECO:0000256" key="7">
    <source>
        <dbReference type="ARBA" id="ARBA00022989"/>
    </source>
</evidence>
<comment type="function">
    <text evidence="9">Component of the type II secretion system required for the energy-dependent secretion of extracellular factors such as proteases and toxins from the periplasm.</text>
</comment>
<dbReference type="Gene3D" id="3.30.1300.30">
    <property type="entry name" value="GSPII I/J protein-like"/>
    <property type="match status" value="1"/>
</dbReference>
<dbReference type="InterPro" id="IPR012902">
    <property type="entry name" value="N_methyl_site"/>
</dbReference>
<comment type="subunit">
    <text evidence="9">Type II secretion is composed of four main components: the outer membrane complex, the inner membrane complex, the cytoplasmic secretion ATPase and the periplasm-spanning pseudopilus.</text>
</comment>
<evidence type="ECO:0000313" key="12">
    <source>
        <dbReference type="Proteomes" id="UP000552587"/>
    </source>
</evidence>
<dbReference type="EMBL" id="JACHTE010000009">
    <property type="protein sequence ID" value="MBB1089346.1"/>
    <property type="molecule type" value="Genomic_DNA"/>
</dbReference>
<dbReference type="GO" id="GO:0005886">
    <property type="term" value="C:plasma membrane"/>
    <property type="evidence" value="ECO:0007669"/>
    <property type="project" value="UniProtKB-SubCell"/>
</dbReference>
<dbReference type="InterPro" id="IPR010052">
    <property type="entry name" value="T2SS_protein-GspI"/>
</dbReference>
<evidence type="ECO:0000256" key="4">
    <source>
        <dbReference type="ARBA" id="ARBA00022481"/>
    </source>
</evidence>
<comment type="PTM">
    <text evidence="9">Cleaved by prepilin peptidase.</text>
</comment>
<evidence type="ECO:0000256" key="1">
    <source>
        <dbReference type="ARBA" id="ARBA00004377"/>
    </source>
</evidence>
<evidence type="ECO:0000256" key="2">
    <source>
        <dbReference type="ARBA" id="ARBA00008358"/>
    </source>
</evidence>
<organism evidence="11 12">
    <name type="scientific">Marilutibacter penaei</name>
    <dbReference type="NCBI Taxonomy" id="2759900"/>
    <lineage>
        <taxon>Bacteria</taxon>
        <taxon>Pseudomonadati</taxon>
        <taxon>Pseudomonadota</taxon>
        <taxon>Gammaproteobacteria</taxon>
        <taxon>Lysobacterales</taxon>
        <taxon>Lysobacteraceae</taxon>
        <taxon>Marilutibacter</taxon>
    </lineage>
</organism>
<evidence type="ECO:0000259" key="10">
    <source>
        <dbReference type="Pfam" id="PF02501"/>
    </source>
</evidence>
<dbReference type="Pfam" id="PF07963">
    <property type="entry name" value="N_methyl"/>
    <property type="match status" value="1"/>
</dbReference>
<dbReference type="GO" id="GO:0015627">
    <property type="term" value="C:type II protein secretion system complex"/>
    <property type="evidence" value="ECO:0007669"/>
    <property type="project" value="UniProtKB-UniRule"/>
</dbReference>
<keyword evidence="3" id="KW-1003">Cell membrane</keyword>
<dbReference type="InterPro" id="IPR045584">
    <property type="entry name" value="Pilin-like"/>
</dbReference>
<evidence type="ECO:0000256" key="9">
    <source>
        <dbReference type="RuleBase" id="RU368030"/>
    </source>
</evidence>
<dbReference type="SUPFAM" id="SSF54523">
    <property type="entry name" value="Pili subunits"/>
    <property type="match status" value="1"/>
</dbReference>
<comment type="similarity">
    <text evidence="2 9">Belongs to the GSP I family.</text>
</comment>
<accession>A0A7W3U5K5</accession>
<evidence type="ECO:0000256" key="5">
    <source>
        <dbReference type="ARBA" id="ARBA00022519"/>
    </source>
</evidence>
<feature type="transmembrane region" description="Helical" evidence="9">
    <location>
        <begin position="12"/>
        <end position="34"/>
    </location>
</feature>
<dbReference type="Proteomes" id="UP000552587">
    <property type="component" value="Unassembled WGS sequence"/>
</dbReference>
<keyword evidence="12" id="KW-1185">Reference proteome</keyword>
<dbReference type="InterPro" id="IPR003413">
    <property type="entry name" value="T2SS_GspI_C"/>
</dbReference>
<dbReference type="GO" id="GO:0015628">
    <property type="term" value="P:protein secretion by the type II secretion system"/>
    <property type="evidence" value="ECO:0007669"/>
    <property type="project" value="UniProtKB-UniRule"/>
</dbReference>